<gene>
    <name evidence="1" type="ordered locus">PC1_1606</name>
</gene>
<dbReference type="AlphaFoldDB" id="C6DEG2"/>
<reference evidence="1 2" key="1">
    <citation type="submission" date="2009-07" db="EMBL/GenBank/DDBJ databases">
        <title>Complete sequence of Pectobacterium carotovorum subsp. carotovorum PC1.</title>
        <authorList>
            <consortium name="US DOE Joint Genome Institute"/>
            <person name="Lucas S."/>
            <person name="Copeland A."/>
            <person name="Lapidus A."/>
            <person name="Glavina del Rio T."/>
            <person name="Tice H."/>
            <person name="Bruce D."/>
            <person name="Goodwin L."/>
            <person name="Pitluck S."/>
            <person name="Munk A.C."/>
            <person name="Brettin T."/>
            <person name="Detter J.C."/>
            <person name="Han C."/>
            <person name="Tapia R."/>
            <person name="Larimer F."/>
            <person name="Land M."/>
            <person name="Hauser L."/>
            <person name="Kyrpides N."/>
            <person name="Mikhailova N."/>
            <person name="Balakrishnan V."/>
            <person name="Glasner J."/>
            <person name="Perna N.T."/>
        </authorList>
    </citation>
    <scope>NUCLEOTIDE SEQUENCE [LARGE SCALE GENOMIC DNA]</scope>
    <source>
        <strain evidence="1 2">PC1</strain>
    </source>
</reference>
<dbReference type="RefSeq" id="WP_015839867.1">
    <property type="nucleotide sequence ID" value="NC_012917.1"/>
</dbReference>
<dbReference type="KEGG" id="pct:PC1_1606"/>
<evidence type="ECO:0000313" key="2">
    <source>
        <dbReference type="Proteomes" id="UP000002736"/>
    </source>
</evidence>
<dbReference type="EMBL" id="CP001657">
    <property type="protein sequence ID" value="ACT12647.1"/>
    <property type="molecule type" value="Genomic_DNA"/>
</dbReference>
<name>C6DEG2_PECCP</name>
<proteinExistence type="predicted"/>
<dbReference type="Proteomes" id="UP000002736">
    <property type="component" value="Chromosome"/>
</dbReference>
<evidence type="ECO:0000313" key="1">
    <source>
        <dbReference type="EMBL" id="ACT12647.1"/>
    </source>
</evidence>
<protein>
    <submittedName>
        <fullName evidence="1">Uncharacterized protein</fullName>
    </submittedName>
</protein>
<organism evidence="1 2">
    <name type="scientific">Pectobacterium carotovorum subsp. carotovorum (strain PC1)</name>
    <dbReference type="NCBI Taxonomy" id="561230"/>
    <lineage>
        <taxon>Bacteria</taxon>
        <taxon>Pseudomonadati</taxon>
        <taxon>Pseudomonadota</taxon>
        <taxon>Gammaproteobacteria</taxon>
        <taxon>Enterobacterales</taxon>
        <taxon>Pectobacteriaceae</taxon>
        <taxon>Pectobacterium</taxon>
    </lineage>
</organism>
<sequence>MKEFFIQCSDKLRLRAKEQGHSEFSFKPKLIEIAKELYPEFSDDELNAIVTLYVDGPNAEYTIQCHTSAASSALNSTREEMSIDEWHHFISDYLGTSALKQCGGSSQSNKDGFSSYTITFANGVSIEFEPFLDVQGTPRLKVTPTKGLLRF</sequence>
<dbReference type="HOGENOM" id="CLU_1729630_0_0_6"/>
<accession>C6DEG2</accession>